<proteinExistence type="predicted"/>
<evidence type="ECO:0000256" key="2">
    <source>
        <dbReference type="SAM" id="MobiDB-lite"/>
    </source>
</evidence>
<dbReference type="EMBL" id="MK977695">
    <property type="protein sequence ID" value="QDF18610.1"/>
    <property type="molecule type" value="Genomic_DNA"/>
</dbReference>
<name>A0A4Y6EIP5_9CAUD</name>
<dbReference type="RefSeq" id="YP_010058912.1">
    <property type="nucleotide sequence ID" value="NC_054723.1"/>
</dbReference>
<feature type="region of interest" description="Disordered" evidence="2">
    <location>
        <begin position="155"/>
        <end position="177"/>
    </location>
</feature>
<evidence type="ECO:0000313" key="4">
    <source>
        <dbReference type="EMBL" id="QDF18610.1"/>
    </source>
</evidence>
<reference evidence="4 5" key="1">
    <citation type="submission" date="2019-05" db="EMBL/GenBank/DDBJ databases">
        <authorList>
            <person name="Pope W.H."/>
            <person name="Garlena R.A."/>
            <person name="Russell D.A."/>
            <person name="Jacobs-Sera D."/>
            <person name="Hatfull G.F."/>
        </authorList>
    </citation>
    <scope>NUCLEOTIDE SEQUENCE [LARGE SCALE GENOMIC DNA]</scope>
</reference>
<dbReference type="KEGG" id="vg:64766143"/>
<accession>A0A4Y6EIP5</accession>
<evidence type="ECO:0000256" key="1">
    <source>
        <dbReference type="SAM" id="Coils"/>
    </source>
</evidence>
<gene>
    <name evidence="4" type="primary">124</name>
    <name evidence="4" type="ORF">SEA_PUPPER_124</name>
</gene>
<feature type="compositionally biased region" description="Gly residues" evidence="2">
    <location>
        <begin position="161"/>
        <end position="173"/>
    </location>
</feature>
<keyword evidence="5" id="KW-1185">Reference proteome</keyword>
<dbReference type="InterPro" id="IPR055681">
    <property type="entry name" value="DUF7257"/>
</dbReference>
<evidence type="ECO:0000313" key="5">
    <source>
        <dbReference type="Proteomes" id="UP000318375"/>
    </source>
</evidence>
<dbReference type="Pfam" id="PF23918">
    <property type="entry name" value="DUF7257"/>
    <property type="match status" value="1"/>
</dbReference>
<feature type="domain" description="DUF7257" evidence="3">
    <location>
        <begin position="697"/>
        <end position="923"/>
    </location>
</feature>
<protein>
    <recommendedName>
        <fullName evidence="3">DUF7257 domain-containing protein</fullName>
    </recommendedName>
</protein>
<feature type="coiled-coil region" evidence="1">
    <location>
        <begin position="672"/>
        <end position="699"/>
    </location>
</feature>
<keyword evidence="1" id="KW-0175">Coiled coil</keyword>
<dbReference type="Gene3D" id="2.60.120.260">
    <property type="entry name" value="Galactose-binding domain-like"/>
    <property type="match status" value="1"/>
</dbReference>
<dbReference type="Proteomes" id="UP000318375">
    <property type="component" value="Segment"/>
</dbReference>
<sequence>MPNYGGTLDRTDNTQKVSIVDVNPKRREATGLTNLRTQISIDCRFPVGGIYTLPSIGEQWIVQRNMILREWRLVSRLPVNDNNLAIEPVEGQVIVGGTGPIDLNGSTVRVGSDMSVTGVVSGDRINIGNLMQLGKSLYRTADGILESRAADDENAPWTPILGGGGGPGGGGGVTSINGRTGDISLASSDLSDLSSIGQGLLTSVSDSAARSLIGAVTLGMTNLTAKPGNWLPALDDITGITGVGRSLLTADSFLDALQMMGAMAEDWRPSLDDVTGITNWVRNFLTQAVDSVTSGNILGLMSNLWRPFVDDIVDASNFVRNFLTQASDKLSAQNILGALSEFWRPLAEDIQDVTSYVRNWLTGANTSTQSASILKVLPDTWRPSSADITDATSFVKNWITTASDILDADDIRSTFNGQYSGGNIALLAVQNIVRTIRRLAEGVISPSRLPKIGIGSITEDRPNLVLNPSFLDDDAITDAVAWVRDSVIGRLVPGSARATADGTEKKLLSNEIFCDEGEEFDAEIWTTWSGVAATGQAASLSVVAYNAANEVLNTTLIDQVSNPGASATWTKLSGSYTAPTGISYVRTLFRVTPNATAGQFWFDDVLMRKKATTLPQSFVGGLSQKLQDLDDNDTGLDDMLGNLAGNINNALLAAAEDLGEGIGNVREVFNTIFRLRKRADDAQEAAVVAQQQLQQLLSSNEAGASGGKSGGDDINRANSTSLGPLWIGNNVGGGQMVVKDNSFELSYTNVEDPGRSFALWDGESPVSDYFQNSIVLRDGFTGGIGASNSNMYLYLICRWDGLWSGTTASDMQPRNGWMVRINRTGGINLYMVINGVPGTPVAVSDVDDPRSGDVIQIRCGSFADERAIAVLYNGRTVAAYTDNANASAMGPAYRKHGLAMYGEGVPFIGWKRPSAVSSYSWSDIPGGGIILGNTFRYSRVTATSVNQANSSRISANFFDTQVMSEDIKPPVGTTYDYTRGEFVVTKEGWWRFNLNYTGTTREIPSSSATVIRPALYYGQGVIGTTNIPMSYERVVNPNQDDPGAFGDQGATTVSLINVLGTVDKYCLAGERVAPGWGSTSPGSIGGTADGYAMAFSGTLLR</sequence>
<evidence type="ECO:0000259" key="3">
    <source>
        <dbReference type="Pfam" id="PF23918"/>
    </source>
</evidence>
<dbReference type="GeneID" id="64766143"/>
<organism evidence="4 5">
    <name type="scientific">Gordonia phage Pupper</name>
    <dbReference type="NCBI Taxonomy" id="2571249"/>
    <lineage>
        <taxon>Viruses</taxon>
        <taxon>Duplodnaviria</taxon>
        <taxon>Heunggongvirae</taxon>
        <taxon>Uroviricota</taxon>
        <taxon>Caudoviricetes</taxon>
        <taxon>Puppervirus</taxon>
        <taxon>Puppervirus Pupper</taxon>
    </lineage>
</organism>